<dbReference type="PROSITE" id="PS01215">
    <property type="entry name" value="MRP"/>
    <property type="match status" value="1"/>
</dbReference>
<dbReference type="InterPro" id="IPR034904">
    <property type="entry name" value="FSCA_dom_sf"/>
</dbReference>
<dbReference type="PANTHER" id="PTHR42961">
    <property type="entry name" value="IRON-SULFUR PROTEIN NUBPL"/>
    <property type="match status" value="1"/>
</dbReference>
<dbReference type="eggNOG" id="COG0489">
    <property type="taxonomic scope" value="Bacteria"/>
</dbReference>
<dbReference type="SUPFAM" id="SSF117916">
    <property type="entry name" value="Fe-S cluster assembly (FSCA) domain-like"/>
    <property type="match status" value="1"/>
</dbReference>
<name>A0A0T6LM45_WENVI</name>
<dbReference type="STRING" id="76728.AQ490_10020"/>
<dbReference type="InterPro" id="IPR000808">
    <property type="entry name" value="Mrp-like_CS"/>
</dbReference>
<dbReference type="GO" id="GO:0140663">
    <property type="term" value="F:ATP-dependent FeS chaperone activity"/>
    <property type="evidence" value="ECO:0007669"/>
    <property type="project" value="InterPro"/>
</dbReference>
<keyword evidence="8 9" id="KW-0411">Iron-sulfur</keyword>
<comment type="subunit">
    <text evidence="9">Homodimer.</text>
</comment>
<dbReference type="GO" id="GO:0046872">
    <property type="term" value="F:metal ion binding"/>
    <property type="evidence" value="ECO:0007669"/>
    <property type="project" value="UniProtKB-KW"/>
</dbReference>
<keyword evidence="7 9" id="KW-0408">Iron</keyword>
<dbReference type="GO" id="GO:0005524">
    <property type="term" value="F:ATP binding"/>
    <property type="evidence" value="ECO:0007669"/>
    <property type="project" value="UniProtKB-UniRule"/>
</dbReference>
<evidence type="ECO:0000256" key="6">
    <source>
        <dbReference type="ARBA" id="ARBA00022840"/>
    </source>
</evidence>
<keyword evidence="12" id="KW-1185">Reference proteome</keyword>
<dbReference type="AlphaFoldDB" id="A0A0T6LM45"/>
<dbReference type="SUPFAM" id="SSF52540">
    <property type="entry name" value="P-loop containing nucleoside triphosphate hydrolases"/>
    <property type="match status" value="1"/>
</dbReference>
<evidence type="ECO:0000259" key="10">
    <source>
        <dbReference type="Pfam" id="PF01883"/>
    </source>
</evidence>
<dbReference type="Gene3D" id="3.40.50.300">
    <property type="entry name" value="P-loop containing nucleotide triphosphate hydrolases"/>
    <property type="match status" value="1"/>
</dbReference>
<evidence type="ECO:0000256" key="1">
    <source>
        <dbReference type="ARBA" id="ARBA00007352"/>
    </source>
</evidence>
<dbReference type="GO" id="GO:0051539">
    <property type="term" value="F:4 iron, 4 sulfur cluster binding"/>
    <property type="evidence" value="ECO:0007669"/>
    <property type="project" value="TreeGrafter"/>
</dbReference>
<dbReference type="Pfam" id="PF10609">
    <property type="entry name" value="ParA"/>
    <property type="match status" value="1"/>
</dbReference>
<evidence type="ECO:0000313" key="11">
    <source>
        <dbReference type="EMBL" id="KRV47080.1"/>
    </source>
</evidence>
<comment type="similarity">
    <text evidence="2">In the C-terminal section; belongs to the Mrp/NBP35 ATP-binding proteins family.</text>
</comment>
<keyword evidence="6 9" id="KW-0067">ATP-binding</keyword>
<dbReference type="Gene3D" id="3.30.300.130">
    <property type="entry name" value="Fe-S cluster assembly (FSCA)"/>
    <property type="match status" value="1"/>
</dbReference>
<keyword evidence="3 9" id="KW-0479">Metal-binding</keyword>
<evidence type="ECO:0000256" key="7">
    <source>
        <dbReference type="ARBA" id="ARBA00023004"/>
    </source>
</evidence>
<keyword evidence="4 9" id="KW-0547">Nucleotide-binding</keyword>
<evidence type="ECO:0000256" key="9">
    <source>
        <dbReference type="HAMAP-Rule" id="MF_02040"/>
    </source>
</evidence>
<evidence type="ECO:0000256" key="5">
    <source>
        <dbReference type="ARBA" id="ARBA00022801"/>
    </source>
</evidence>
<evidence type="ECO:0000256" key="3">
    <source>
        <dbReference type="ARBA" id="ARBA00022723"/>
    </source>
</evidence>
<evidence type="ECO:0000256" key="8">
    <source>
        <dbReference type="ARBA" id="ARBA00023014"/>
    </source>
</evidence>
<dbReference type="OrthoDB" id="9809679at2"/>
<proteinExistence type="inferred from homology"/>
<reference evidence="11 12" key="1">
    <citation type="submission" date="2015-10" db="EMBL/GenBank/DDBJ databases">
        <title>Draft genome sequence of pyrrolomycin-producing Streptomyces vitaminophilus.</title>
        <authorList>
            <person name="Graham D.E."/>
            <person name="Mahan K.M."/>
            <person name="Klingeman D.M."/>
            <person name="Hettich R.L."/>
            <person name="Parry R.J."/>
        </authorList>
    </citation>
    <scope>NUCLEOTIDE SEQUENCE [LARGE SCALE GENOMIC DNA]</scope>
    <source>
        <strain evidence="11 12">ATCC 31673</strain>
    </source>
</reference>
<dbReference type="Pfam" id="PF01883">
    <property type="entry name" value="FeS_assembly_P"/>
    <property type="match status" value="1"/>
</dbReference>
<comment type="caution">
    <text evidence="11">The sequence shown here is derived from an EMBL/GenBank/DDBJ whole genome shotgun (WGS) entry which is preliminary data.</text>
</comment>
<dbReference type="RefSeq" id="WP_018381781.1">
    <property type="nucleotide sequence ID" value="NZ_LLZU01000038.1"/>
</dbReference>
<dbReference type="InterPro" id="IPR033756">
    <property type="entry name" value="YlxH/NBP35"/>
</dbReference>
<feature type="domain" description="MIP18 family-like" evidence="10">
    <location>
        <begin position="13"/>
        <end position="84"/>
    </location>
</feature>
<dbReference type="CDD" id="cd02037">
    <property type="entry name" value="Mrp_NBP35"/>
    <property type="match status" value="1"/>
</dbReference>
<dbReference type="Proteomes" id="UP000050867">
    <property type="component" value="Unassembled WGS sequence"/>
</dbReference>
<dbReference type="InterPro" id="IPR002744">
    <property type="entry name" value="MIP18-like"/>
</dbReference>
<organism evidence="11 12">
    <name type="scientific">Wenjunlia vitaminophila</name>
    <name type="common">Streptomyces vitaminophilus</name>
    <dbReference type="NCBI Taxonomy" id="76728"/>
    <lineage>
        <taxon>Bacteria</taxon>
        <taxon>Bacillati</taxon>
        <taxon>Actinomycetota</taxon>
        <taxon>Actinomycetes</taxon>
        <taxon>Kitasatosporales</taxon>
        <taxon>Streptomycetaceae</taxon>
        <taxon>Wenjunlia</taxon>
    </lineage>
</organism>
<dbReference type="HAMAP" id="MF_02040">
    <property type="entry name" value="Mrp_NBP35"/>
    <property type="match status" value="1"/>
</dbReference>
<evidence type="ECO:0000256" key="2">
    <source>
        <dbReference type="ARBA" id="ARBA00008205"/>
    </source>
</evidence>
<dbReference type="InterPro" id="IPR019591">
    <property type="entry name" value="Mrp/NBP35_ATP-bd"/>
</dbReference>
<dbReference type="GO" id="GO:0016887">
    <property type="term" value="F:ATP hydrolysis activity"/>
    <property type="evidence" value="ECO:0007669"/>
    <property type="project" value="UniProtKB-UniRule"/>
</dbReference>
<comment type="function">
    <text evidence="9">Binds and transfers iron-sulfur (Fe-S) clusters to target apoproteins. Can hydrolyze ATP.</text>
</comment>
<accession>A0A0T6LM45</accession>
<evidence type="ECO:0000256" key="4">
    <source>
        <dbReference type="ARBA" id="ARBA00022741"/>
    </source>
</evidence>
<dbReference type="InterPro" id="IPR044304">
    <property type="entry name" value="NUBPL-like"/>
</dbReference>
<feature type="binding site" evidence="9">
    <location>
        <begin position="127"/>
        <end position="134"/>
    </location>
    <ligand>
        <name>ATP</name>
        <dbReference type="ChEBI" id="CHEBI:30616"/>
    </ligand>
</feature>
<sequence length="385" mass="39686">MATQTYDSAPTAEAVRTALATVNDPEIHRPITDLGMVKSVDIAAGGAVKVVVYLTVSGCPLRDTITRDVTDAVSAVPGVTAVQVELDVMSDEQRRELATRLRGGQAEREVPFARPGSLTRVYAVASGKGGVGKSSVTVNLAAAMAADGLKVGVVDADIYGHSVPRMLGADGRPTQVENMIMPPSAHGVKVISIGMFTPGNAPVVWRGPMLHRALQQFLADVFWGDLDVLLLDLPPGTGDIAISVAQLVPNAEILVVTTPQQAAAEVAERAGSIAVQTHQKIVGVLENMSGLPCPHCGEMVDVFGSGGGQQVAEGLTRATGANVPVLGAIPIDVRLREGGDNGLPVVLSDPESPAGAALRAVAGKLGGRSRGLAGMSLGITPRNKF</sequence>
<keyword evidence="5 9" id="KW-0378">Hydrolase</keyword>
<dbReference type="PANTHER" id="PTHR42961:SF2">
    <property type="entry name" value="IRON-SULFUR PROTEIN NUBPL"/>
    <property type="match status" value="1"/>
</dbReference>
<comment type="similarity">
    <text evidence="9">Belongs to the Mrp/NBP35 ATP-binding proteins family.</text>
</comment>
<comment type="similarity">
    <text evidence="1">In the N-terminal section; belongs to the MIP18 family.</text>
</comment>
<dbReference type="EMBL" id="LLZU01000038">
    <property type="protein sequence ID" value="KRV47080.1"/>
    <property type="molecule type" value="Genomic_DNA"/>
</dbReference>
<gene>
    <name evidence="11" type="ORF">AQ490_10020</name>
</gene>
<evidence type="ECO:0000313" key="12">
    <source>
        <dbReference type="Proteomes" id="UP000050867"/>
    </source>
</evidence>
<dbReference type="InterPro" id="IPR027417">
    <property type="entry name" value="P-loop_NTPase"/>
</dbReference>
<dbReference type="GO" id="GO:0016226">
    <property type="term" value="P:iron-sulfur cluster assembly"/>
    <property type="evidence" value="ECO:0007669"/>
    <property type="project" value="InterPro"/>
</dbReference>
<dbReference type="FunFam" id="3.40.50.300:FF:000304">
    <property type="entry name" value="Iron-sulfur cluster carrier protein"/>
    <property type="match status" value="1"/>
</dbReference>
<protein>
    <recommendedName>
        <fullName evidence="9">Iron-sulfur cluster carrier protein</fullName>
    </recommendedName>
</protein>